<dbReference type="InterPro" id="IPR052336">
    <property type="entry name" value="MlaD_Phospholipid_Transporter"/>
</dbReference>
<evidence type="ECO:0000256" key="1">
    <source>
        <dbReference type="SAM" id="Coils"/>
    </source>
</evidence>
<evidence type="ECO:0000259" key="3">
    <source>
        <dbReference type="Pfam" id="PF02470"/>
    </source>
</evidence>
<keyword evidence="2" id="KW-1133">Transmembrane helix</keyword>
<evidence type="ECO:0000313" key="4">
    <source>
        <dbReference type="EMBL" id="MBB5190036.1"/>
    </source>
</evidence>
<gene>
    <name evidence="4" type="ORF">HNQ50_000746</name>
</gene>
<dbReference type="EMBL" id="JACHHN010000001">
    <property type="protein sequence ID" value="MBB5190036.1"/>
    <property type="molecule type" value="Genomic_DNA"/>
</dbReference>
<dbReference type="Pfam" id="PF02470">
    <property type="entry name" value="MlaD"/>
    <property type="match status" value="1"/>
</dbReference>
<comment type="caution">
    <text evidence="4">The sequence shown here is derived from an EMBL/GenBank/DDBJ whole genome shotgun (WGS) entry which is preliminary data.</text>
</comment>
<dbReference type="PANTHER" id="PTHR33371:SF4">
    <property type="entry name" value="INTERMEMBRANE PHOSPHOLIPID TRANSPORT SYSTEM BINDING PROTEIN MLAD"/>
    <property type="match status" value="1"/>
</dbReference>
<dbReference type="Proteomes" id="UP000543030">
    <property type="component" value="Unassembled WGS sequence"/>
</dbReference>
<evidence type="ECO:0000256" key="2">
    <source>
        <dbReference type="SAM" id="Phobius"/>
    </source>
</evidence>
<keyword evidence="1" id="KW-0175">Coiled coil</keyword>
<reference evidence="4 5" key="1">
    <citation type="submission" date="2020-08" db="EMBL/GenBank/DDBJ databases">
        <title>Genomic Encyclopedia of Type Strains, Phase IV (KMG-IV): sequencing the most valuable type-strain genomes for metagenomic binning, comparative biology and taxonomic classification.</title>
        <authorList>
            <person name="Goeker M."/>
        </authorList>
    </citation>
    <scope>NUCLEOTIDE SEQUENCE [LARGE SCALE GENOMIC DNA]</scope>
    <source>
        <strain evidence="4 5">DSM 18233</strain>
    </source>
</reference>
<dbReference type="PANTHER" id="PTHR33371">
    <property type="entry name" value="INTERMEMBRANE PHOSPHOLIPID TRANSPORT SYSTEM BINDING PROTEIN MLAD-RELATED"/>
    <property type="match status" value="1"/>
</dbReference>
<dbReference type="RefSeq" id="WP_184097652.1">
    <property type="nucleotide sequence ID" value="NZ_JACHHN010000001.1"/>
</dbReference>
<feature type="coiled-coil region" evidence="1">
    <location>
        <begin position="186"/>
        <end position="239"/>
    </location>
</feature>
<keyword evidence="5" id="KW-1185">Reference proteome</keyword>
<evidence type="ECO:0000313" key="5">
    <source>
        <dbReference type="Proteomes" id="UP000543030"/>
    </source>
</evidence>
<name>A0A840RC79_9NEIS</name>
<protein>
    <submittedName>
        <fullName evidence="4">Phospholipid/cholesterol/gamma-HCH transport system substrate-binding protein</fullName>
    </submittedName>
</protein>
<sequence length="325" mass="35164">MPIKYLKDTDARFQWLGWRVGVFIVAGFLCFVALVVLLAIRQGYFTPKTRLSFVAESGNSMSTGMQVRFSGFKIGVVDRVALNDQAKVDVELLVENRYLKWVKPDSVALLQQDGFLGDHYIEIAGGTATAAPIQEGGKLVFAPVMGLSEIAADLRQRTIPVIDSIHDTLDYLNDPKGDVRGTVANLNQFSAELRETRKTLDQVLQHLDQVAAKDLPATLDQATQAARRADQVLAQADRAASDVATRLPGILDNANRTASEAAALATTARKAVDGVAPQLPSIVRNAGDLVQSGDDLVNGAQRSWPFRNWVSAPDASAPVPESRGE</sequence>
<dbReference type="AlphaFoldDB" id="A0A840RC79"/>
<dbReference type="SUPFAM" id="SSF58104">
    <property type="entry name" value="Methyl-accepting chemotaxis protein (MCP) signaling domain"/>
    <property type="match status" value="1"/>
</dbReference>
<accession>A0A840RC79</accession>
<proteinExistence type="predicted"/>
<feature type="transmembrane region" description="Helical" evidence="2">
    <location>
        <begin position="20"/>
        <end position="40"/>
    </location>
</feature>
<feature type="domain" description="Mce/MlaD" evidence="3">
    <location>
        <begin position="50"/>
        <end position="125"/>
    </location>
</feature>
<keyword evidence="2" id="KW-0472">Membrane</keyword>
<dbReference type="InterPro" id="IPR003399">
    <property type="entry name" value="Mce/MlaD"/>
</dbReference>
<organism evidence="4 5">
    <name type="scientific">Silvimonas terrae</name>
    <dbReference type="NCBI Taxonomy" id="300266"/>
    <lineage>
        <taxon>Bacteria</taxon>
        <taxon>Pseudomonadati</taxon>
        <taxon>Pseudomonadota</taxon>
        <taxon>Betaproteobacteria</taxon>
        <taxon>Neisseriales</taxon>
        <taxon>Chitinibacteraceae</taxon>
        <taxon>Silvimonas</taxon>
    </lineage>
</organism>
<keyword evidence="2" id="KW-0812">Transmembrane</keyword>